<proteinExistence type="predicted"/>
<protein>
    <submittedName>
        <fullName evidence="1">Uncharacterized protein</fullName>
    </submittedName>
</protein>
<name>A0A7S0QG92_9CRYP</name>
<gene>
    <name evidence="1" type="ORF">CCUR1050_LOCUS6699</name>
</gene>
<dbReference type="AlphaFoldDB" id="A0A7S0QG92"/>
<reference evidence="1" key="1">
    <citation type="submission" date="2021-01" db="EMBL/GenBank/DDBJ databases">
        <authorList>
            <person name="Corre E."/>
            <person name="Pelletier E."/>
            <person name="Niang G."/>
            <person name="Scheremetjew M."/>
            <person name="Finn R."/>
            <person name="Kale V."/>
            <person name="Holt S."/>
            <person name="Cochrane G."/>
            <person name="Meng A."/>
            <person name="Brown T."/>
            <person name="Cohen L."/>
        </authorList>
    </citation>
    <scope>NUCLEOTIDE SEQUENCE</scope>
    <source>
        <strain evidence="1">CCAP979/52</strain>
    </source>
</reference>
<dbReference type="EMBL" id="HBEZ01012191">
    <property type="protein sequence ID" value="CAD8629020.1"/>
    <property type="molecule type" value="Transcribed_RNA"/>
</dbReference>
<organism evidence="1">
    <name type="scientific">Cryptomonas curvata</name>
    <dbReference type="NCBI Taxonomy" id="233186"/>
    <lineage>
        <taxon>Eukaryota</taxon>
        <taxon>Cryptophyceae</taxon>
        <taxon>Cryptomonadales</taxon>
        <taxon>Cryptomonadaceae</taxon>
        <taxon>Cryptomonas</taxon>
    </lineage>
</organism>
<accession>A0A7S0QG92</accession>
<evidence type="ECO:0000313" key="1">
    <source>
        <dbReference type="EMBL" id="CAD8629020.1"/>
    </source>
</evidence>
<sequence>MRGATVYLATEDKGRDDAKGQGLVAPDLSGGLVEGGAMQLECRLMGGGKVDLGVMPVFSRPSRACAGGQAQLCDTEEERYVKIQADGKGGVDSRLGGEAAGRLPRTGWGDVIALGIDDALRRSSEACTSRKA</sequence>